<sequence length="151" mass="17529">MGQSLAKLYIHLTFGTKNRAPSIIPALKPKLEVFIDGILDKLESPSIHTHVDPDHMHVLFSLSKDQALTNVVEAIKEQSTQWMKEQGIDAFAWQTGYAAFTVSSSNVDYLKKYILNQQEHHQKISFREEVEEFIKQYQIMDYNTDHFWSEN</sequence>
<dbReference type="PANTHER" id="PTHR33360">
    <property type="entry name" value="TRANSPOSASE FOR INSERTION SEQUENCE ELEMENT IS200"/>
    <property type="match status" value="1"/>
</dbReference>
<reference evidence="3 4" key="1">
    <citation type="submission" date="2018-03" db="EMBL/GenBank/DDBJ databases">
        <title>Genomic Encyclopedia of Archaeal and Bacterial Type Strains, Phase II (KMG-II): from individual species to whole genera.</title>
        <authorList>
            <person name="Goeker M."/>
        </authorList>
    </citation>
    <scope>NUCLEOTIDE SEQUENCE [LARGE SCALE GENOMIC DNA]</scope>
    <source>
        <strain evidence="3 4">DSM 27267</strain>
    </source>
</reference>
<organism evidence="3 4">
    <name type="scientific">Prolixibacter denitrificans</name>
    <dbReference type="NCBI Taxonomy" id="1541063"/>
    <lineage>
        <taxon>Bacteria</taxon>
        <taxon>Pseudomonadati</taxon>
        <taxon>Bacteroidota</taxon>
        <taxon>Bacteroidia</taxon>
        <taxon>Marinilabiliales</taxon>
        <taxon>Prolixibacteraceae</taxon>
        <taxon>Prolixibacter</taxon>
    </lineage>
</organism>
<protein>
    <submittedName>
        <fullName evidence="3">REP element-mobilizing transposase RayT</fullName>
    </submittedName>
</protein>
<dbReference type="GO" id="GO:0003677">
    <property type="term" value="F:DNA binding"/>
    <property type="evidence" value="ECO:0007669"/>
    <property type="project" value="InterPro"/>
</dbReference>
<feature type="domain" description="Transposase IS200-like" evidence="1">
    <location>
        <begin position="5"/>
        <end position="117"/>
    </location>
</feature>
<dbReference type="Pfam" id="PF01797">
    <property type="entry name" value="Y1_Tnp"/>
    <property type="match status" value="1"/>
</dbReference>
<dbReference type="OrthoDB" id="9797997at2"/>
<dbReference type="PANTHER" id="PTHR33360:SF2">
    <property type="entry name" value="TRANSPOSASE FOR INSERTION SEQUENCE ELEMENT IS200"/>
    <property type="match status" value="1"/>
</dbReference>
<reference evidence="2 5" key="2">
    <citation type="submission" date="2019-10" db="EMBL/GenBank/DDBJ databases">
        <title>Prolixibacter strains distinguished by the presence of nitrate reductase genes were adept at nitrate-dependent anaerobic corrosion of metallic iron and carbon steel.</title>
        <authorList>
            <person name="Iino T."/>
            <person name="Shono N."/>
            <person name="Ito K."/>
            <person name="Nakamura R."/>
            <person name="Sueoka K."/>
            <person name="Harayama S."/>
            <person name="Ohkuma M."/>
        </authorList>
    </citation>
    <scope>NUCLEOTIDE SEQUENCE [LARGE SCALE GENOMIC DNA]</scope>
    <source>
        <strain evidence="2 5">MIC1-1</strain>
    </source>
</reference>
<dbReference type="Proteomes" id="UP000396862">
    <property type="component" value="Unassembled WGS sequence"/>
</dbReference>
<dbReference type="InterPro" id="IPR002686">
    <property type="entry name" value="Transposase_17"/>
</dbReference>
<dbReference type="Proteomes" id="UP000240621">
    <property type="component" value="Unassembled WGS sequence"/>
</dbReference>
<accession>A0A2P8CBG7</accession>
<comment type="caution">
    <text evidence="3">The sequence shown here is derived from an EMBL/GenBank/DDBJ whole genome shotgun (WGS) entry which is preliminary data.</text>
</comment>
<evidence type="ECO:0000313" key="5">
    <source>
        <dbReference type="Proteomes" id="UP000396862"/>
    </source>
</evidence>
<dbReference type="AlphaFoldDB" id="A0A2P8CBG7"/>
<dbReference type="GO" id="GO:0006313">
    <property type="term" value="P:DNA transposition"/>
    <property type="evidence" value="ECO:0007669"/>
    <property type="project" value="InterPro"/>
</dbReference>
<dbReference type="Gene3D" id="3.30.70.1290">
    <property type="entry name" value="Transposase IS200-like"/>
    <property type="match status" value="1"/>
</dbReference>
<gene>
    <name evidence="3" type="ORF">CLV93_10641</name>
    <name evidence="2" type="ORF">JCM18694_32000</name>
</gene>
<dbReference type="RefSeq" id="WP_106542521.1">
    <property type="nucleotide sequence ID" value="NZ_BLAU01000001.1"/>
</dbReference>
<evidence type="ECO:0000313" key="4">
    <source>
        <dbReference type="Proteomes" id="UP000240621"/>
    </source>
</evidence>
<proteinExistence type="predicted"/>
<dbReference type="SMART" id="SM01321">
    <property type="entry name" value="Y1_Tnp"/>
    <property type="match status" value="1"/>
</dbReference>
<keyword evidence="5" id="KW-1185">Reference proteome</keyword>
<dbReference type="InterPro" id="IPR036515">
    <property type="entry name" value="Transposase_17_sf"/>
</dbReference>
<dbReference type="EMBL" id="PYGC01000006">
    <property type="protein sequence ID" value="PSK82297.1"/>
    <property type="molecule type" value="Genomic_DNA"/>
</dbReference>
<evidence type="ECO:0000259" key="1">
    <source>
        <dbReference type="SMART" id="SM01321"/>
    </source>
</evidence>
<dbReference type="GO" id="GO:0004803">
    <property type="term" value="F:transposase activity"/>
    <property type="evidence" value="ECO:0007669"/>
    <property type="project" value="InterPro"/>
</dbReference>
<dbReference type="SUPFAM" id="SSF143422">
    <property type="entry name" value="Transposase IS200-like"/>
    <property type="match status" value="1"/>
</dbReference>
<dbReference type="EMBL" id="BLAU01000001">
    <property type="protein sequence ID" value="GET22954.1"/>
    <property type="molecule type" value="Genomic_DNA"/>
</dbReference>
<name>A0A2P8CBG7_9BACT</name>
<evidence type="ECO:0000313" key="3">
    <source>
        <dbReference type="EMBL" id="PSK82297.1"/>
    </source>
</evidence>
<evidence type="ECO:0000313" key="2">
    <source>
        <dbReference type="EMBL" id="GET22954.1"/>
    </source>
</evidence>